<reference evidence="1" key="1">
    <citation type="submission" date="2023-04" db="EMBL/GenBank/DDBJ databases">
        <title>Black Yeasts Isolated from many extreme environments.</title>
        <authorList>
            <person name="Coleine C."/>
            <person name="Stajich J.E."/>
            <person name="Selbmann L."/>
        </authorList>
    </citation>
    <scope>NUCLEOTIDE SEQUENCE</scope>
    <source>
        <strain evidence="1">CCFEE 5312</strain>
    </source>
</reference>
<dbReference type="AlphaFoldDB" id="A0AAJ0D4G5"/>
<sequence length="288" mass="32616">MAIGYRADNREWLDLIGSDSAALHITAFAVESFIDRILCKQENTINLAAMIHFQKGTNIIHERLLGHDEEKKISDSTIGTVLKLASAAHFCGDFNASQHHMEGIRRMVDLRGGLTNFHGKHMCAEMSSPVFFRQPSEPIPEYPEKLLAAAKDNVLQDITELIPDLNKDLTMALEVLRRFCWQVNLGTQTRGYIAPTTVYETMISVTYRLINMAFPASSTHELIRYGLLAFSYHVFLQWQDIRLPIFHFPNAYKICIVGIKVDEQVSPRLILWLSMIGACSVFNISDEA</sequence>
<evidence type="ECO:0000313" key="2">
    <source>
        <dbReference type="Proteomes" id="UP001271007"/>
    </source>
</evidence>
<protein>
    <submittedName>
        <fullName evidence="1">Uncharacterized protein</fullName>
    </submittedName>
</protein>
<comment type="caution">
    <text evidence="1">The sequence shown here is derived from an EMBL/GenBank/DDBJ whole genome shotgun (WGS) entry which is preliminary data.</text>
</comment>
<organism evidence="1 2">
    <name type="scientific">Extremus antarcticus</name>
    <dbReference type="NCBI Taxonomy" id="702011"/>
    <lineage>
        <taxon>Eukaryota</taxon>
        <taxon>Fungi</taxon>
        <taxon>Dikarya</taxon>
        <taxon>Ascomycota</taxon>
        <taxon>Pezizomycotina</taxon>
        <taxon>Dothideomycetes</taxon>
        <taxon>Dothideomycetidae</taxon>
        <taxon>Mycosphaerellales</taxon>
        <taxon>Extremaceae</taxon>
        <taxon>Extremus</taxon>
    </lineage>
</organism>
<dbReference type="PANTHER" id="PTHR37540:SF5">
    <property type="entry name" value="TRANSCRIPTION FACTOR DOMAIN-CONTAINING PROTEIN"/>
    <property type="match status" value="1"/>
</dbReference>
<accession>A0AAJ0D4G5</accession>
<name>A0AAJ0D4G5_9PEZI</name>
<gene>
    <name evidence="1" type="ORF">LTR09_012651</name>
</gene>
<evidence type="ECO:0000313" key="1">
    <source>
        <dbReference type="EMBL" id="KAK3045813.1"/>
    </source>
</evidence>
<proteinExistence type="predicted"/>
<dbReference type="Proteomes" id="UP001271007">
    <property type="component" value="Unassembled WGS sequence"/>
</dbReference>
<dbReference type="PANTHER" id="PTHR37540">
    <property type="entry name" value="TRANSCRIPTION FACTOR (ACR-2), PUTATIVE-RELATED-RELATED"/>
    <property type="match status" value="1"/>
</dbReference>
<dbReference type="EMBL" id="JAWDJX010000149">
    <property type="protein sequence ID" value="KAK3045813.1"/>
    <property type="molecule type" value="Genomic_DNA"/>
</dbReference>
<keyword evidence="2" id="KW-1185">Reference proteome</keyword>